<dbReference type="PATRIC" id="fig|84022.5.peg.174"/>
<dbReference type="EMBL" id="CP009687">
    <property type="protein sequence ID" value="AKL95988.1"/>
    <property type="molecule type" value="Genomic_DNA"/>
</dbReference>
<dbReference type="InterPro" id="IPR007487">
    <property type="entry name" value="ABC_transpt-TYRBP-like"/>
</dbReference>
<dbReference type="STRING" id="84022.CACET_c25430"/>
<evidence type="ECO:0000313" key="2">
    <source>
        <dbReference type="Proteomes" id="UP000035704"/>
    </source>
</evidence>
<protein>
    <submittedName>
        <fullName evidence="1">ABC transport system substrate binding protein</fullName>
    </submittedName>
</protein>
<dbReference type="SUPFAM" id="SSF53822">
    <property type="entry name" value="Periplasmic binding protein-like I"/>
    <property type="match status" value="1"/>
</dbReference>
<gene>
    <name evidence="1" type="ORF">CACET_c25430</name>
</gene>
<dbReference type="CDD" id="cd06325">
    <property type="entry name" value="PBP1_ABC_unchar_transporter"/>
    <property type="match status" value="1"/>
</dbReference>
<dbReference type="Proteomes" id="UP000035704">
    <property type="component" value="Chromosome"/>
</dbReference>
<proteinExistence type="predicted"/>
<dbReference type="PANTHER" id="PTHR35271">
    <property type="entry name" value="ABC TRANSPORTER, SUBSTRATE-BINDING LIPOPROTEIN-RELATED"/>
    <property type="match status" value="1"/>
</dbReference>
<name>A0A0D8IAJ8_9CLOT</name>
<dbReference type="InterPro" id="IPR028082">
    <property type="entry name" value="Peripla_BP_I"/>
</dbReference>
<dbReference type="KEGG" id="cace:CACET_c25430"/>
<accession>A0A0D8IAJ8</accession>
<dbReference type="RefSeq" id="WP_044824745.1">
    <property type="nucleotide sequence ID" value="NZ_CP009687.1"/>
</dbReference>
<dbReference type="AlphaFoldDB" id="A0A0D8IAJ8"/>
<sequence length="333" mass="35234">MKKILSFLLAMIMMLGVLTACSNSTDSSGTEDAAATKTFKIGVIQPMDHPSLNQIRETIISELEALSSNDGIKIEIDFKNANGDISLLPSIIQNMLGSGVDMLVPIGTSTAQAAKASATTVPIVFSAVSSPIEAGLVTSFEATTENITGVSNAIAIEDIFQLASELTPDVKVFGFIYNSSEINSATGINRAKAYCDEHGIAYKEATITGTADLQQAAASLVGSVDAFFTPNDNTVASAMPTYLQVAMDANLPTYVGADSMVADGALATVGIDYTLLGKQTVLMISRILQGETIEENHVEQIAEYAKMININTAENLDITIPDELMKEFVIIGE</sequence>
<dbReference type="PANTHER" id="PTHR35271:SF1">
    <property type="entry name" value="ABC TRANSPORTER, SUBSTRATE-BINDING LIPOPROTEIN"/>
    <property type="match status" value="1"/>
</dbReference>
<dbReference type="PROSITE" id="PS51257">
    <property type="entry name" value="PROKAR_LIPOPROTEIN"/>
    <property type="match status" value="1"/>
</dbReference>
<keyword evidence="2" id="KW-1185">Reference proteome</keyword>
<reference evidence="1 2" key="1">
    <citation type="submission" date="2014-10" db="EMBL/GenBank/DDBJ databases">
        <title>Genome sequence of Clostridium aceticum DSM 1496.</title>
        <authorList>
            <person name="Poehlein A."/>
            <person name="Schiel-Bengelsdorf B."/>
            <person name="Gottschalk G."/>
            <person name="Duerre P."/>
            <person name="Daniel R."/>
        </authorList>
    </citation>
    <scope>NUCLEOTIDE SEQUENCE [LARGE SCALE GENOMIC DNA]</scope>
    <source>
        <strain evidence="1 2">DSM 1496</strain>
    </source>
</reference>
<dbReference type="Gene3D" id="3.40.50.2300">
    <property type="match status" value="2"/>
</dbReference>
<dbReference type="OrthoDB" id="9776955at2"/>
<organism evidence="1 2">
    <name type="scientific">Clostridium aceticum</name>
    <dbReference type="NCBI Taxonomy" id="84022"/>
    <lineage>
        <taxon>Bacteria</taxon>
        <taxon>Bacillati</taxon>
        <taxon>Bacillota</taxon>
        <taxon>Clostridia</taxon>
        <taxon>Eubacteriales</taxon>
        <taxon>Clostridiaceae</taxon>
        <taxon>Clostridium</taxon>
    </lineage>
</organism>
<evidence type="ECO:0000313" key="1">
    <source>
        <dbReference type="EMBL" id="AKL95988.1"/>
    </source>
</evidence>
<dbReference type="Pfam" id="PF04392">
    <property type="entry name" value="ABC_sub_bind"/>
    <property type="match status" value="1"/>
</dbReference>